<evidence type="ECO:0000313" key="13">
    <source>
        <dbReference type="Proteomes" id="UP000278143"/>
    </source>
</evidence>
<dbReference type="FunFam" id="3.40.630.10:FF:000019">
    <property type="entry name" value="Aminoacylase 1"/>
    <property type="match status" value="1"/>
</dbReference>
<dbReference type="NCBIfam" id="TIGR01880">
    <property type="entry name" value="Ac-peptdase-euk"/>
    <property type="match status" value="1"/>
</dbReference>
<comment type="similarity">
    <text evidence="2">Belongs to the peptidase M20A family.</text>
</comment>
<dbReference type="GO" id="GO:0046872">
    <property type="term" value="F:metal ion binding"/>
    <property type="evidence" value="ECO:0007669"/>
    <property type="project" value="UniProtKB-KW"/>
</dbReference>
<keyword evidence="7 10" id="KW-0862">Zinc</keyword>
<dbReference type="PIRSF" id="PIRSF036696">
    <property type="entry name" value="ACY-1"/>
    <property type="match status" value="1"/>
</dbReference>
<feature type="binding site" evidence="10">
    <location>
        <position position="190"/>
    </location>
    <ligand>
        <name>Zn(2+)</name>
        <dbReference type="ChEBI" id="CHEBI:29105"/>
        <label>1</label>
    </ligand>
</feature>
<dbReference type="SUPFAM" id="SSF53187">
    <property type="entry name" value="Zn-dependent exopeptidases"/>
    <property type="match status" value="1"/>
</dbReference>
<evidence type="ECO:0000256" key="5">
    <source>
        <dbReference type="ARBA" id="ARBA00022723"/>
    </source>
</evidence>
<dbReference type="AlphaFoldDB" id="A0A4P9Z5B6"/>
<feature type="active site" evidence="9">
    <location>
        <position position="93"/>
    </location>
</feature>
<evidence type="ECO:0000256" key="7">
    <source>
        <dbReference type="ARBA" id="ARBA00022833"/>
    </source>
</evidence>
<evidence type="ECO:0000256" key="1">
    <source>
        <dbReference type="ARBA" id="ARBA00004496"/>
    </source>
</evidence>
<evidence type="ECO:0000256" key="4">
    <source>
        <dbReference type="ARBA" id="ARBA00022490"/>
    </source>
</evidence>
<keyword evidence="13" id="KW-1185">Reference proteome</keyword>
<dbReference type="Gene3D" id="1.10.150.900">
    <property type="match status" value="1"/>
</dbReference>
<dbReference type="PANTHER" id="PTHR45892">
    <property type="entry name" value="AMINOACYLASE-1"/>
    <property type="match status" value="1"/>
</dbReference>
<keyword evidence="6" id="KW-0378">Hydrolase</keyword>
<organism evidence="12 13">
    <name type="scientific">Syncephalis pseudoplumigaleata</name>
    <dbReference type="NCBI Taxonomy" id="1712513"/>
    <lineage>
        <taxon>Eukaryota</taxon>
        <taxon>Fungi</taxon>
        <taxon>Fungi incertae sedis</taxon>
        <taxon>Zoopagomycota</taxon>
        <taxon>Zoopagomycotina</taxon>
        <taxon>Zoopagomycetes</taxon>
        <taxon>Zoopagales</taxon>
        <taxon>Piptocephalidaceae</taxon>
        <taxon>Syncephalis</taxon>
    </lineage>
</organism>
<accession>A0A4P9Z5B6</accession>
<evidence type="ECO:0000256" key="8">
    <source>
        <dbReference type="ARBA" id="ARBA00029656"/>
    </source>
</evidence>
<dbReference type="InterPro" id="IPR002933">
    <property type="entry name" value="Peptidase_M20"/>
</dbReference>
<keyword evidence="5 10" id="KW-0479">Metal-binding</keyword>
<dbReference type="InterPro" id="IPR010159">
    <property type="entry name" value="N-acyl_aa_amidohydrolase"/>
</dbReference>
<dbReference type="EMBL" id="KZ989149">
    <property type="protein sequence ID" value="RKP27803.1"/>
    <property type="molecule type" value="Genomic_DNA"/>
</dbReference>
<dbReference type="Pfam" id="PF01546">
    <property type="entry name" value="Peptidase_M20"/>
    <property type="match status" value="1"/>
</dbReference>
<name>A0A4P9Z5B6_9FUNG</name>
<dbReference type="GO" id="GO:0004046">
    <property type="term" value="F:aminoacylase activity"/>
    <property type="evidence" value="ECO:0007669"/>
    <property type="project" value="UniProtKB-EC"/>
</dbReference>
<dbReference type="Pfam" id="PF07687">
    <property type="entry name" value="M20_dimer"/>
    <property type="match status" value="1"/>
</dbReference>
<feature type="binding site" evidence="10">
    <location>
        <position position="128"/>
    </location>
    <ligand>
        <name>Zn(2+)</name>
        <dbReference type="ChEBI" id="CHEBI:29105"/>
        <label>2</label>
    </ligand>
</feature>
<dbReference type="Gene3D" id="3.30.70.360">
    <property type="match status" value="1"/>
</dbReference>
<dbReference type="GO" id="GO:0006520">
    <property type="term" value="P:amino acid metabolic process"/>
    <property type="evidence" value="ECO:0007669"/>
    <property type="project" value="InterPro"/>
</dbReference>
<reference evidence="13" key="1">
    <citation type="journal article" date="2018" name="Nat. Microbiol.">
        <title>Leveraging single-cell genomics to expand the fungal tree of life.</title>
        <authorList>
            <person name="Ahrendt S.R."/>
            <person name="Quandt C.A."/>
            <person name="Ciobanu D."/>
            <person name="Clum A."/>
            <person name="Salamov A."/>
            <person name="Andreopoulos B."/>
            <person name="Cheng J.F."/>
            <person name="Woyke T."/>
            <person name="Pelin A."/>
            <person name="Henrissat B."/>
            <person name="Reynolds N.K."/>
            <person name="Benny G.L."/>
            <person name="Smith M.E."/>
            <person name="James T.Y."/>
            <person name="Grigoriev I.V."/>
        </authorList>
    </citation>
    <scope>NUCLEOTIDE SEQUENCE [LARGE SCALE GENOMIC DNA]</scope>
    <source>
        <strain evidence="13">Benny S71-1</strain>
    </source>
</reference>
<feature type="binding site" evidence="10">
    <location>
        <position position="163"/>
    </location>
    <ligand>
        <name>Zn(2+)</name>
        <dbReference type="ChEBI" id="CHEBI:29105"/>
        <label>2</label>
    </ligand>
</feature>
<dbReference type="InterPro" id="IPR001261">
    <property type="entry name" value="ArgE/DapE_CS"/>
</dbReference>
<comment type="cofactor">
    <cofactor evidence="10">
        <name>Zn(2+)</name>
        <dbReference type="ChEBI" id="CHEBI:29105"/>
    </cofactor>
    <text evidence="10">Binds 2 Zn(2+) ions per subunit.</text>
</comment>
<gene>
    <name evidence="12" type="ORF">SYNPS1DRAFT_12120</name>
</gene>
<sequence>MGRISANVALVDGASASKNDQLAVENFRDYLRIRTMHPTPDYQGAMAFLKRMAGELDVDFKIVEPVANKPVAILTWHGTDTKLPTLMLNSHTDVVPVFEERWTHDPFGADRVRQENGDYKIYARGAQDMKVVGMSYIEAVRRLKQQTWQPRRTIHMTFIPDEETGGAEGMAVFCQTPEFKALNVGLELDEGQASTDNDFIVYYDERVKAPFKIYAYGDTGHGSQFINNTAAKKLMGAINELMAFRDQQEELLRTGRRDGKPLTLGDVTTINLTILQGGVTSNIVPSNFTAGSSTASLLTRTMLPYARSVTMEFSMPPLPAPFATTTGSKAMESGIDWQRAFDKASKALNVHLRREIFPAATDARFLRKQGLTAFGISPINNTPILLHSDDEFVYESVYLRGITFYETLIRHLAE</sequence>
<dbReference type="Gene3D" id="3.40.630.10">
    <property type="entry name" value="Zn peptidases"/>
    <property type="match status" value="1"/>
</dbReference>
<evidence type="ECO:0000256" key="3">
    <source>
        <dbReference type="ARBA" id="ARBA00011913"/>
    </source>
</evidence>
<dbReference type="GO" id="GO:0005737">
    <property type="term" value="C:cytoplasm"/>
    <property type="evidence" value="ECO:0007669"/>
    <property type="project" value="UniProtKB-SubCell"/>
</dbReference>
<protein>
    <recommendedName>
        <fullName evidence="3">N-acyl-aliphatic-L-amino acid amidohydrolase</fullName>
        <ecNumber evidence="3">3.5.1.14</ecNumber>
    </recommendedName>
    <alternativeName>
        <fullName evidence="8">N-acyl-L-amino-acid amidohydrolase</fullName>
    </alternativeName>
</protein>
<dbReference type="EC" id="3.5.1.14" evidence="3"/>
<feature type="binding site" evidence="10">
    <location>
        <position position="387"/>
    </location>
    <ligand>
        <name>Zn(2+)</name>
        <dbReference type="ChEBI" id="CHEBI:29105"/>
        <label>2</label>
    </ligand>
</feature>
<dbReference type="InterPro" id="IPR052083">
    <property type="entry name" value="Aminoacylase-1_M20A"/>
</dbReference>
<evidence type="ECO:0000256" key="6">
    <source>
        <dbReference type="ARBA" id="ARBA00022801"/>
    </source>
</evidence>
<feature type="binding site" evidence="10">
    <location>
        <position position="128"/>
    </location>
    <ligand>
        <name>Zn(2+)</name>
        <dbReference type="ChEBI" id="CHEBI:29105"/>
        <label>1</label>
    </ligand>
</feature>
<feature type="active site" description="Proton acceptor" evidence="9">
    <location>
        <position position="162"/>
    </location>
</feature>
<dbReference type="OrthoDB" id="3064516at2759"/>
<dbReference type="PROSITE" id="PS00758">
    <property type="entry name" value="ARGE_DAPE_CPG2_1"/>
    <property type="match status" value="1"/>
</dbReference>
<evidence type="ECO:0000256" key="9">
    <source>
        <dbReference type="PIRSR" id="PIRSR036696-1"/>
    </source>
</evidence>
<evidence type="ECO:0000256" key="2">
    <source>
        <dbReference type="ARBA" id="ARBA00006247"/>
    </source>
</evidence>
<evidence type="ECO:0000259" key="11">
    <source>
        <dbReference type="Pfam" id="PF07687"/>
    </source>
</evidence>
<evidence type="ECO:0000313" key="12">
    <source>
        <dbReference type="EMBL" id="RKP27803.1"/>
    </source>
</evidence>
<dbReference type="Proteomes" id="UP000278143">
    <property type="component" value="Unassembled WGS sequence"/>
</dbReference>
<proteinExistence type="inferred from homology"/>
<feature type="binding site" evidence="10">
    <location>
        <position position="91"/>
    </location>
    <ligand>
        <name>Zn(2+)</name>
        <dbReference type="ChEBI" id="CHEBI:29105"/>
        <label>1</label>
    </ligand>
</feature>
<comment type="subcellular location">
    <subcellularLocation>
        <location evidence="1">Cytoplasm</location>
    </subcellularLocation>
</comment>
<keyword evidence="4" id="KW-0963">Cytoplasm</keyword>
<feature type="domain" description="Peptidase M20 dimerisation" evidence="11">
    <location>
        <begin position="210"/>
        <end position="290"/>
    </location>
</feature>
<evidence type="ECO:0000256" key="10">
    <source>
        <dbReference type="PIRSR" id="PIRSR036696-2"/>
    </source>
</evidence>
<dbReference type="PANTHER" id="PTHR45892:SF1">
    <property type="entry name" value="AMINOACYLASE-1"/>
    <property type="match status" value="1"/>
</dbReference>
<dbReference type="InterPro" id="IPR011650">
    <property type="entry name" value="Peptidase_M20_dimer"/>
</dbReference>